<dbReference type="EMBL" id="NPOA01000001">
    <property type="protein sequence ID" value="PAV31309.1"/>
    <property type="molecule type" value="Genomic_DNA"/>
</dbReference>
<dbReference type="Pfam" id="PF00953">
    <property type="entry name" value="Glycos_transf_4"/>
    <property type="match status" value="1"/>
</dbReference>
<evidence type="ECO:0000313" key="10">
    <source>
        <dbReference type="Proteomes" id="UP000218887"/>
    </source>
</evidence>
<feature type="transmembrane region" description="Helical" evidence="8">
    <location>
        <begin position="6"/>
        <end position="26"/>
    </location>
</feature>
<keyword evidence="7" id="KW-0479">Metal-binding</keyword>
<dbReference type="PANTHER" id="PTHR22926">
    <property type="entry name" value="PHOSPHO-N-ACETYLMURAMOYL-PENTAPEPTIDE-TRANSFERASE"/>
    <property type="match status" value="1"/>
</dbReference>
<name>A0A2A2IHP6_9BACI</name>
<evidence type="ECO:0000256" key="6">
    <source>
        <dbReference type="ARBA" id="ARBA00023136"/>
    </source>
</evidence>
<feature type="transmembrane region" description="Helical" evidence="8">
    <location>
        <begin position="157"/>
        <end position="177"/>
    </location>
</feature>
<dbReference type="RefSeq" id="WP_095653680.1">
    <property type="nucleotide sequence ID" value="NZ_NPOA01000001.1"/>
</dbReference>
<dbReference type="GO" id="GO:0071555">
    <property type="term" value="P:cell wall organization"/>
    <property type="evidence" value="ECO:0007669"/>
    <property type="project" value="TreeGrafter"/>
</dbReference>
<dbReference type="CDD" id="cd06853">
    <property type="entry name" value="GT_WecA_like"/>
    <property type="match status" value="1"/>
</dbReference>
<feature type="transmembrane region" description="Helical" evidence="8">
    <location>
        <begin position="125"/>
        <end position="145"/>
    </location>
</feature>
<keyword evidence="2" id="KW-1003">Cell membrane</keyword>
<feature type="transmembrane region" description="Helical" evidence="8">
    <location>
        <begin position="102"/>
        <end position="119"/>
    </location>
</feature>
<dbReference type="GO" id="GO:0044038">
    <property type="term" value="P:cell wall macromolecule biosynthetic process"/>
    <property type="evidence" value="ECO:0007669"/>
    <property type="project" value="TreeGrafter"/>
</dbReference>
<evidence type="ECO:0000256" key="1">
    <source>
        <dbReference type="ARBA" id="ARBA00004651"/>
    </source>
</evidence>
<evidence type="ECO:0000256" key="3">
    <source>
        <dbReference type="ARBA" id="ARBA00022679"/>
    </source>
</evidence>
<feature type="transmembrane region" description="Helical" evidence="8">
    <location>
        <begin position="237"/>
        <end position="258"/>
    </location>
</feature>
<dbReference type="AlphaFoldDB" id="A0A2A2IHP6"/>
<evidence type="ECO:0000256" key="7">
    <source>
        <dbReference type="PIRSR" id="PIRSR600715-1"/>
    </source>
</evidence>
<feature type="transmembrane region" description="Helical" evidence="8">
    <location>
        <begin position="183"/>
        <end position="201"/>
    </location>
</feature>
<feature type="transmembrane region" description="Helical" evidence="8">
    <location>
        <begin position="279"/>
        <end position="308"/>
    </location>
</feature>
<keyword evidence="7" id="KW-0460">Magnesium</keyword>
<accession>A0A2A2IHP6</accession>
<gene>
    <name evidence="9" type="ORF">CIL05_01260</name>
</gene>
<dbReference type="PANTHER" id="PTHR22926:SF3">
    <property type="entry name" value="UNDECAPRENYL-PHOSPHATE ALPHA-N-ACETYLGLUCOSAMINYL 1-PHOSPHATE TRANSFERASE"/>
    <property type="match status" value="1"/>
</dbReference>
<feature type="transmembrane region" description="Helical" evidence="8">
    <location>
        <begin position="213"/>
        <end position="231"/>
    </location>
</feature>
<protein>
    <submittedName>
        <fullName evidence="9">Undecaprenyl-phosphate alpha-N-acetylglucosaminyl 1-phosphate transferase</fullName>
    </submittedName>
</protein>
<dbReference type="InterPro" id="IPR018480">
    <property type="entry name" value="PNAcMuramoyl-5peptid_Trfase_CS"/>
</dbReference>
<dbReference type="OrthoDB" id="9783652at2"/>
<dbReference type="PROSITE" id="PS01348">
    <property type="entry name" value="MRAY_2"/>
    <property type="match status" value="1"/>
</dbReference>
<comment type="cofactor">
    <cofactor evidence="7">
        <name>Mg(2+)</name>
        <dbReference type="ChEBI" id="CHEBI:18420"/>
    </cofactor>
</comment>
<evidence type="ECO:0000256" key="8">
    <source>
        <dbReference type="SAM" id="Phobius"/>
    </source>
</evidence>
<dbReference type="InterPro" id="IPR000715">
    <property type="entry name" value="Glycosyl_transferase_4"/>
</dbReference>
<comment type="caution">
    <text evidence="9">The sequence shown here is derived from an EMBL/GenBank/DDBJ whole genome shotgun (WGS) entry which is preliminary data.</text>
</comment>
<comment type="subcellular location">
    <subcellularLocation>
        <location evidence="1">Cell membrane</location>
        <topology evidence="1">Multi-pass membrane protein</topology>
    </subcellularLocation>
</comment>
<dbReference type="Proteomes" id="UP000218887">
    <property type="component" value="Unassembled WGS sequence"/>
</dbReference>
<keyword evidence="3 9" id="KW-0808">Transferase</keyword>
<feature type="binding site" evidence="7">
    <location>
        <position position="212"/>
    </location>
    <ligand>
        <name>Mg(2+)</name>
        <dbReference type="ChEBI" id="CHEBI:18420"/>
    </ligand>
</feature>
<keyword evidence="4 8" id="KW-0812">Transmembrane</keyword>
<reference evidence="9 10" key="1">
    <citation type="submission" date="2017-08" db="EMBL/GenBank/DDBJ databases">
        <title>Virgibacillus indicus sp. nov. and Virgibacillus profoundi sp. nov, two moderately halophilic bacteria isolated from marine sediment by using the Microfluidic Streak Plate.</title>
        <authorList>
            <person name="Xu B."/>
            <person name="Hu B."/>
            <person name="Wang J."/>
            <person name="Zhu Y."/>
            <person name="Huang L."/>
            <person name="Du W."/>
            <person name="Huang Y."/>
        </authorList>
    </citation>
    <scope>NUCLEOTIDE SEQUENCE [LARGE SCALE GENOMIC DNA]</scope>
    <source>
        <strain evidence="9 10">IO3-P3-H5</strain>
    </source>
</reference>
<evidence type="ECO:0000256" key="4">
    <source>
        <dbReference type="ARBA" id="ARBA00022692"/>
    </source>
</evidence>
<feature type="transmembrane region" description="Helical" evidence="8">
    <location>
        <begin position="314"/>
        <end position="336"/>
    </location>
</feature>
<feature type="transmembrane region" description="Helical" evidence="8">
    <location>
        <begin position="73"/>
        <end position="90"/>
    </location>
</feature>
<evidence type="ECO:0000313" key="9">
    <source>
        <dbReference type="EMBL" id="PAV31309.1"/>
    </source>
</evidence>
<dbReference type="GO" id="GO:0016780">
    <property type="term" value="F:phosphotransferase activity, for other substituted phosphate groups"/>
    <property type="evidence" value="ECO:0007669"/>
    <property type="project" value="InterPro"/>
</dbReference>
<feature type="transmembrane region" description="Helical" evidence="8">
    <location>
        <begin position="47"/>
        <end position="67"/>
    </location>
</feature>
<evidence type="ECO:0000256" key="2">
    <source>
        <dbReference type="ARBA" id="ARBA00022475"/>
    </source>
</evidence>
<organism evidence="9 10">
    <name type="scientific">Virgibacillus profundi</name>
    <dbReference type="NCBI Taxonomy" id="2024555"/>
    <lineage>
        <taxon>Bacteria</taxon>
        <taxon>Bacillati</taxon>
        <taxon>Bacillota</taxon>
        <taxon>Bacilli</taxon>
        <taxon>Bacillales</taxon>
        <taxon>Bacillaceae</taxon>
        <taxon>Virgibacillus</taxon>
    </lineage>
</organism>
<dbReference type="GO" id="GO:0046872">
    <property type="term" value="F:metal ion binding"/>
    <property type="evidence" value="ECO:0007669"/>
    <property type="project" value="UniProtKB-KW"/>
</dbReference>
<keyword evidence="5 8" id="KW-1133">Transmembrane helix</keyword>
<keyword evidence="6 8" id="KW-0472">Membrane</keyword>
<evidence type="ECO:0000256" key="5">
    <source>
        <dbReference type="ARBA" id="ARBA00022989"/>
    </source>
</evidence>
<keyword evidence="10" id="KW-1185">Reference proteome</keyword>
<dbReference type="GO" id="GO:0005886">
    <property type="term" value="C:plasma membrane"/>
    <property type="evidence" value="ECO:0007669"/>
    <property type="project" value="UniProtKB-SubCell"/>
</dbReference>
<dbReference type="GO" id="GO:0009103">
    <property type="term" value="P:lipopolysaccharide biosynthetic process"/>
    <property type="evidence" value="ECO:0007669"/>
    <property type="project" value="TreeGrafter"/>
</dbReference>
<feature type="binding site" evidence="7">
    <location>
        <position position="152"/>
    </location>
    <ligand>
        <name>Mg(2+)</name>
        <dbReference type="ChEBI" id="CHEBI:18420"/>
    </ligand>
</feature>
<proteinExistence type="predicted"/>
<sequence>MFNVTDLIIAFLISFCATLFLMYPIKRLAVKMNVIDMPNYRKVHKTPLPRLGGLGIYLGTVIGLLYLRPTNEYFLEICIGAVIIIITGLLDDKFSIKPMLKLTGQIIPAALLIYSGLIIERITIPFFGVIELGYFSILITLLWIVGITNAINLIDGLDGLASGVSTIALTSIFIMAIMDERILVGYLCIVLIGSNLGFLFHNFHPAKVYMGDTGSLFLGYSIAVISILGLFKNITLFSFIIPVIVLAVPIFDTLFAMVRRMLSGEKIMMPDKKHIHHQLLLAGFSHKTSVLIIYAFSILFGALAILFSNASLNLTLIVSIIVLIMVHIIAELVGVVGSGKRPIINVIKNVVNKTKFKSKN</sequence>